<dbReference type="EMBL" id="CAXAMM010037779">
    <property type="protein sequence ID" value="CAK9077580.1"/>
    <property type="molecule type" value="Genomic_DNA"/>
</dbReference>
<feature type="transmembrane region" description="Helical" evidence="1">
    <location>
        <begin position="62"/>
        <end position="83"/>
    </location>
</feature>
<proteinExistence type="predicted"/>
<sequence length="696" mass="77461">MSSGLIDEAVESPASYLVRLYHCCSRFLTALVIVTLTTWAAFCLGESACIGEPKRPRDSLTHYATMVLVPTGAAGLGALCLWWNASTPHILKATHFLVVNWVGGLASLGLLNSNSSNCNVSTNMWVVLRILMQVTEFVLLQGLIQHRFQSFWPVLNQPRLANCLPRMFKTEVFLLVAGSVLAFVFVFVHLSVVPTWGYVATWGLLTLVLLCFFTWVVLVVLTLCSVVRKLHAAERLGAEEGSLEWCKACRRVRRAALLQGFGMTITLMTTTIFCGMAILASEDLMEDLDAEAQAARLNAAVIAQIVNLLVNVLGVFLFSGAYRMTWQSSKLLASPESSPCKWQPKSPQDDRWEAKTKELASRGLRLRDLLAFYKRLGQDLMLSYEPGVHTTQDVVRLAIIPETSSCRSSYAQLVNPGAQGLTPRKMVTHNWSNLFRDLLASVVADALGEHTIELFAQLLEVEGGVYVVEELLEVQGSIDETYWICAFAVNQHSNICGGNPKGDVDSATQRPYPICPCAEPKFFNKTPPLNDAGESIGCELNKFDDMMAYLFQQNPWFAQVVAVDAELTLFTRAWCVAELAQGQRMGMAQSLKLRNKAVLLERKQTLECLKVEEMQATRPADKDVILSKIKADFGNYANFDSNLQKLIFDPKMGLVTAWKKADALQQMEELSHVLKWVRLSTAVGDGLQVRRKWFVQ</sequence>
<name>A0ABP0PNJ2_9DINO</name>
<feature type="transmembrane region" description="Helical" evidence="1">
    <location>
        <begin position="257"/>
        <end position="279"/>
    </location>
</feature>
<dbReference type="Proteomes" id="UP001642464">
    <property type="component" value="Unassembled WGS sequence"/>
</dbReference>
<keyword evidence="3" id="KW-1185">Reference proteome</keyword>
<feature type="transmembrane region" description="Helical" evidence="1">
    <location>
        <begin position="95"/>
        <end position="112"/>
    </location>
</feature>
<evidence type="ECO:0000256" key="1">
    <source>
        <dbReference type="SAM" id="Phobius"/>
    </source>
</evidence>
<evidence type="ECO:0000313" key="2">
    <source>
        <dbReference type="EMBL" id="CAK9077580.1"/>
    </source>
</evidence>
<feature type="transmembrane region" description="Helical" evidence="1">
    <location>
        <begin position="172"/>
        <end position="192"/>
    </location>
</feature>
<keyword evidence="1" id="KW-0472">Membrane</keyword>
<feature type="transmembrane region" description="Helical" evidence="1">
    <location>
        <begin position="299"/>
        <end position="322"/>
    </location>
</feature>
<reference evidence="2 3" key="1">
    <citation type="submission" date="2024-02" db="EMBL/GenBank/DDBJ databases">
        <authorList>
            <person name="Chen Y."/>
            <person name="Shah S."/>
            <person name="Dougan E. K."/>
            <person name="Thang M."/>
            <person name="Chan C."/>
        </authorList>
    </citation>
    <scope>NUCLEOTIDE SEQUENCE [LARGE SCALE GENOMIC DNA]</scope>
</reference>
<accession>A0ABP0PNJ2</accession>
<evidence type="ECO:0000313" key="3">
    <source>
        <dbReference type="Proteomes" id="UP001642464"/>
    </source>
</evidence>
<keyword evidence="1" id="KW-0812">Transmembrane</keyword>
<keyword evidence="1" id="KW-1133">Transmembrane helix</keyword>
<organism evidence="2 3">
    <name type="scientific">Durusdinium trenchii</name>
    <dbReference type="NCBI Taxonomy" id="1381693"/>
    <lineage>
        <taxon>Eukaryota</taxon>
        <taxon>Sar</taxon>
        <taxon>Alveolata</taxon>
        <taxon>Dinophyceae</taxon>
        <taxon>Suessiales</taxon>
        <taxon>Symbiodiniaceae</taxon>
        <taxon>Durusdinium</taxon>
    </lineage>
</organism>
<comment type="caution">
    <text evidence="2">The sequence shown here is derived from an EMBL/GenBank/DDBJ whole genome shotgun (WGS) entry which is preliminary data.</text>
</comment>
<feature type="transmembrane region" description="Helical" evidence="1">
    <location>
        <begin position="204"/>
        <end position="227"/>
    </location>
</feature>
<gene>
    <name evidence="2" type="ORF">SCF082_LOCUS37197</name>
</gene>
<protein>
    <submittedName>
        <fullName evidence="2">Mycosubtilin synthase subunit A</fullName>
    </submittedName>
</protein>
<feature type="transmembrane region" description="Helical" evidence="1">
    <location>
        <begin position="20"/>
        <end position="42"/>
    </location>
</feature>